<keyword evidence="3" id="KW-1185">Reference proteome</keyword>
<dbReference type="Proteomes" id="UP001066276">
    <property type="component" value="Chromosome 1_2"/>
</dbReference>
<reference evidence="2" key="1">
    <citation type="journal article" date="2022" name="bioRxiv">
        <title>Sequencing and chromosome-scale assembly of the giantPleurodeles waltlgenome.</title>
        <authorList>
            <person name="Brown T."/>
            <person name="Elewa A."/>
            <person name="Iarovenko S."/>
            <person name="Subramanian E."/>
            <person name="Araus A.J."/>
            <person name="Petzold A."/>
            <person name="Susuki M."/>
            <person name="Suzuki K.-i.T."/>
            <person name="Hayashi T."/>
            <person name="Toyoda A."/>
            <person name="Oliveira C."/>
            <person name="Osipova E."/>
            <person name="Leigh N.D."/>
            <person name="Simon A."/>
            <person name="Yun M.H."/>
        </authorList>
    </citation>
    <scope>NUCLEOTIDE SEQUENCE</scope>
    <source>
        <strain evidence="2">20211129_DDA</strain>
        <tissue evidence="2">Liver</tissue>
    </source>
</reference>
<name>A0AAV7VXU5_PLEWA</name>
<evidence type="ECO:0000256" key="1">
    <source>
        <dbReference type="SAM" id="MobiDB-lite"/>
    </source>
</evidence>
<comment type="caution">
    <text evidence="2">The sequence shown here is derived from an EMBL/GenBank/DDBJ whole genome shotgun (WGS) entry which is preliminary data.</text>
</comment>
<feature type="compositionally biased region" description="Basic and acidic residues" evidence="1">
    <location>
        <begin position="40"/>
        <end position="50"/>
    </location>
</feature>
<feature type="region of interest" description="Disordered" evidence="1">
    <location>
        <begin position="1"/>
        <end position="88"/>
    </location>
</feature>
<evidence type="ECO:0000313" key="2">
    <source>
        <dbReference type="EMBL" id="KAJ1205435.1"/>
    </source>
</evidence>
<accession>A0AAV7VXU5</accession>
<proteinExistence type="predicted"/>
<protein>
    <submittedName>
        <fullName evidence="2">Uncharacterized protein</fullName>
    </submittedName>
</protein>
<gene>
    <name evidence="2" type="ORF">NDU88_000870</name>
</gene>
<sequence length="102" mass="10550">MMAPGGGQPKNREGQEGRATQRAGSPALGLASGRRGFRRPAGEESGKENEPSSPVGMEALGSSDGAGTGNPKMRLAPDPGVRRSGCVAGRRLEPEARLRQIL</sequence>
<evidence type="ECO:0000313" key="3">
    <source>
        <dbReference type="Proteomes" id="UP001066276"/>
    </source>
</evidence>
<organism evidence="2 3">
    <name type="scientific">Pleurodeles waltl</name>
    <name type="common">Iberian ribbed newt</name>
    <dbReference type="NCBI Taxonomy" id="8319"/>
    <lineage>
        <taxon>Eukaryota</taxon>
        <taxon>Metazoa</taxon>
        <taxon>Chordata</taxon>
        <taxon>Craniata</taxon>
        <taxon>Vertebrata</taxon>
        <taxon>Euteleostomi</taxon>
        <taxon>Amphibia</taxon>
        <taxon>Batrachia</taxon>
        <taxon>Caudata</taxon>
        <taxon>Salamandroidea</taxon>
        <taxon>Salamandridae</taxon>
        <taxon>Pleurodelinae</taxon>
        <taxon>Pleurodeles</taxon>
    </lineage>
</organism>
<dbReference type="AlphaFoldDB" id="A0AAV7VXU5"/>
<dbReference type="EMBL" id="JANPWB010000002">
    <property type="protein sequence ID" value="KAJ1205435.1"/>
    <property type="molecule type" value="Genomic_DNA"/>
</dbReference>